<evidence type="ECO:0000313" key="3">
    <source>
        <dbReference type="Proteomes" id="UP000325933"/>
    </source>
</evidence>
<sequence length="128" mass="14027">MLVTGGCSGAEEEGGFPLVPAGLRDSAEIPLGDAANARMTRAATMVRDRIEPAWGRLDNRLYLLPTDRCQGFVEELRGSIPVGWQNYLLDQKPTDAKLVGFNKGKRIVIYLWLTGVSRDGCALNILHN</sequence>
<comment type="caution">
    <text evidence="2">The sequence shown here is derived from an EMBL/GenBank/DDBJ whole genome shotgun (WGS) entry which is preliminary data.</text>
</comment>
<evidence type="ECO:0000313" key="2">
    <source>
        <dbReference type="EMBL" id="KAA9033740.1"/>
    </source>
</evidence>
<name>A0A5J5IBA7_9SPHN</name>
<evidence type="ECO:0000313" key="1">
    <source>
        <dbReference type="EMBL" id="KAA9021378.1"/>
    </source>
</evidence>
<dbReference type="AlphaFoldDB" id="A0A5J5IBA7"/>
<dbReference type="EMBL" id="VYQB01000001">
    <property type="protein sequence ID" value="KAA9021378.1"/>
    <property type="molecule type" value="Genomic_DNA"/>
</dbReference>
<dbReference type="Proteomes" id="UP000325933">
    <property type="component" value="Unassembled WGS sequence"/>
</dbReference>
<organism evidence="2 3">
    <name type="scientific">Sphingobium limneticum</name>
    <dbReference type="NCBI Taxonomy" id="1007511"/>
    <lineage>
        <taxon>Bacteria</taxon>
        <taxon>Pseudomonadati</taxon>
        <taxon>Pseudomonadota</taxon>
        <taxon>Alphaproteobacteria</taxon>
        <taxon>Sphingomonadales</taxon>
        <taxon>Sphingomonadaceae</taxon>
        <taxon>Sphingobium</taxon>
    </lineage>
</organism>
<proteinExistence type="predicted"/>
<accession>A0A5J5IBA7</accession>
<keyword evidence="4" id="KW-1185">Reference proteome</keyword>
<dbReference type="Proteomes" id="UP000326364">
    <property type="component" value="Unassembled WGS sequence"/>
</dbReference>
<evidence type="ECO:0000313" key="4">
    <source>
        <dbReference type="Proteomes" id="UP000326364"/>
    </source>
</evidence>
<protein>
    <submittedName>
        <fullName evidence="2">Uncharacterized protein</fullName>
    </submittedName>
</protein>
<dbReference type="EMBL" id="VYQA01000001">
    <property type="protein sequence ID" value="KAA9033740.1"/>
    <property type="molecule type" value="Genomic_DNA"/>
</dbReference>
<reference evidence="3 4" key="1">
    <citation type="submission" date="2019-09" db="EMBL/GenBank/DDBJ databases">
        <authorList>
            <person name="Feng G."/>
        </authorList>
    </citation>
    <scope>NUCLEOTIDE SEQUENCE [LARGE SCALE GENOMIC DNA]</scope>
    <source>
        <strain evidence="2 3">KACC 19283</strain>
        <strain evidence="1 4">KACC 19284</strain>
    </source>
</reference>
<gene>
    <name evidence="2" type="ORF">F4U95_01405</name>
    <name evidence="1" type="ORF">F4U96_01405</name>
</gene>
<dbReference type="RefSeq" id="WP_120253204.1">
    <property type="nucleotide sequence ID" value="NZ_VYPZ01000001.1"/>
</dbReference>